<dbReference type="EMBL" id="RCMK01003192">
    <property type="protein sequence ID" value="KAG2876152.1"/>
    <property type="molecule type" value="Genomic_DNA"/>
</dbReference>
<evidence type="ECO:0000313" key="6">
    <source>
        <dbReference type="EMBL" id="RAW34810.1"/>
    </source>
</evidence>
<dbReference type="Proteomes" id="UP000251314">
    <property type="component" value="Unassembled WGS sequence"/>
</dbReference>
<reference evidence="5" key="2">
    <citation type="submission" date="2018-05" db="EMBL/GenBank/DDBJ databases">
        <title>Effector identification in a new, highly contiguous assembly of the strawberry crown rot pathogen Phytophthora cactorum.</title>
        <authorList>
            <person name="Armitage A.D."/>
            <person name="Nellist C.F."/>
            <person name="Bates H."/>
            <person name="Vickerstaff R.J."/>
            <person name="Harrison R.J."/>
        </authorList>
    </citation>
    <scope>NUCLEOTIDE SEQUENCE</scope>
    <source>
        <strain evidence="1">15-7</strain>
        <strain evidence="2">4032</strain>
        <strain evidence="3">4040</strain>
        <strain evidence="4">P415</strain>
        <strain evidence="5">P421</strain>
    </source>
</reference>
<dbReference type="Proteomes" id="UP000736787">
    <property type="component" value="Unassembled WGS sequence"/>
</dbReference>
<comment type="caution">
    <text evidence="6">The sequence shown here is derived from an EMBL/GenBank/DDBJ whole genome shotgun (WGS) entry which is preliminary data.</text>
</comment>
<dbReference type="Proteomes" id="UP000697107">
    <property type="component" value="Unassembled WGS sequence"/>
</dbReference>
<dbReference type="Proteomes" id="UP000774804">
    <property type="component" value="Unassembled WGS sequence"/>
</dbReference>
<name>A0A329SDT6_9STRA</name>
<dbReference type="VEuPathDB" id="FungiDB:PC110_g2844"/>
<evidence type="ECO:0000313" key="4">
    <source>
        <dbReference type="EMBL" id="KAG2956077.1"/>
    </source>
</evidence>
<dbReference type="VEuPathDB" id="FungiDB:PC110_g8878"/>
<keyword evidence="8" id="KW-1185">Reference proteome</keyword>
<protein>
    <submittedName>
        <fullName evidence="6">Uncharacterized protein</fullName>
    </submittedName>
</protein>
<dbReference type="EMBL" id="RCMI01003309">
    <property type="protein sequence ID" value="KAG2872843.1"/>
    <property type="molecule type" value="Genomic_DNA"/>
</dbReference>
<evidence type="ECO:0000313" key="3">
    <source>
        <dbReference type="EMBL" id="KAG2876152.1"/>
    </source>
</evidence>
<evidence type="ECO:0000313" key="2">
    <source>
        <dbReference type="EMBL" id="KAG2872843.1"/>
    </source>
</evidence>
<dbReference type="EMBL" id="RCMV01004076">
    <property type="protein sequence ID" value="KAG3196336.1"/>
    <property type="molecule type" value="Genomic_DNA"/>
</dbReference>
<reference evidence="6 8" key="1">
    <citation type="submission" date="2018-01" db="EMBL/GenBank/DDBJ databases">
        <title>Draft genome of the strawberry crown rot pathogen Phytophthora cactorum.</title>
        <authorList>
            <person name="Armitage A.D."/>
            <person name="Lysoe E."/>
            <person name="Nellist C.F."/>
            <person name="Harrison R.J."/>
            <person name="Brurberg M.B."/>
        </authorList>
    </citation>
    <scope>NUCLEOTIDE SEQUENCE [LARGE SCALE GENOMIC DNA]</scope>
    <source>
        <strain evidence="6 8">10300</strain>
    </source>
</reference>
<dbReference type="AlphaFoldDB" id="A0A329SDT6"/>
<organism evidence="6 8">
    <name type="scientific">Phytophthora cactorum</name>
    <dbReference type="NCBI Taxonomy" id="29920"/>
    <lineage>
        <taxon>Eukaryota</taxon>
        <taxon>Sar</taxon>
        <taxon>Stramenopiles</taxon>
        <taxon>Oomycota</taxon>
        <taxon>Peronosporomycetes</taxon>
        <taxon>Peronosporales</taxon>
        <taxon>Peronosporaceae</taxon>
        <taxon>Phytophthora</taxon>
    </lineage>
</organism>
<sequence>MMAAIRLIDRCKRYGNRQLLLLHERWLLHQVSLATEGCSGGGDSVDFARCAAA</sequence>
<evidence type="ECO:0000313" key="7">
    <source>
        <dbReference type="EMBL" id="RAW41010.1"/>
    </source>
</evidence>
<accession>A0A329SDT6</accession>
<dbReference type="Proteomes" id="UP000760860">
    <property type="component" value="Unassembled WGS sequence"/>
</dbReference>
<evidence type="ECO:0000313" key="5">
    <source>
        <dbReference type="EMBL" id="KAG3196336.1"/>
    </source>
</evidence>
<evidence type="ECO:0000313" key="1">
    <source>
        <dbReference type="EMBL" id="KAG2803933.1"/>
    </source>
</evidence>
<dbReference type="EMBL" id="RCML01003259">
    <property type="protein sequence ID" value="KAG2956077.1"/>
    <property type="molecule type" value="Genomic_DNA"/>
</dbReference>
<evidence type="ECO:0000313" key="8">
    <source>
        <dbReference type="Proteomes" id="UP000251314"/>
    </source>
</evidence>
<proteinExistence type="predicted"/>
<dbReference type="EMBL" id="MJFZ01000038">
    <property type="protein sequence ID" value="RAW41010.1"/>
    <property type="molecule type" value="Genomic_DNA"/>
</dbReference>
<dbReference type="EMBL" id="RCMG01003049">
    <property type="protein sequence ID" value="KAG2803933.1"/>
    <property type="molecule type" value="Genomic_DNA"/>
</dbReference>
<gene>
    <name evidence="7" type="ORF">PC110_g2844</name>
    <name evidence="6" type="ORF">PC110_g8878</name>
    <name evidence="1" type="ORF">PC113_g24352</name>
    <name evidence="2" type="ORF">PC115_g24512</name>
    <name evidence="3" type="ORF">PC117_g27294</name>
    <name evidence="4" type="ORF">PC118_g24630</name>
    <name evidence="5" type="ORF">PC129_g24704</name>
</gene>
<dbReference type="Proteomes" id="UP000735874">
    <property type="component" value="Unassembled WGS sequence"/>
</dbReference>
<dbReference type="EMBL" id="MJFZ01000188">
    <property type="protein sequence ID" value="RAW34810.1"/>
    <property type="molecule type" value="Genomic_DNA"/>
</dbReference>